<dbReference type="GeneID" id="28801858"/>
<organism evidence="1 2">
    <name type="scientific">Bacillus phage Eldridge</name>
    <dbReference type="NCBI Taxonomy" id="1776293"/>
    <lineage>
        <taxon>Viruses</taxon>
        <taxon>Duplodnaviria</taxon>
        <taxon>Heunggongvirae</taxon>
        <taxon>Uroviricota</taxon>
        <taxon>Caudoviricetes</taxon>
        <taxon>Herelleviridae</taxon>
        <taxon>Bastillevirinae</taxon>
        <taxon>Eldridgevirus</taxon>
        <taxon>Eldridgevirus eldridge</taxon>
    </lineage>
</organism>
<dbReference type="EMBL" id="KU253712">
    <property type="protein sequence ID" value="AMB18779.1"/>
    <property type="molecule type" value="Genomic_DNA"/>
</dbReference>
<gene>
    <name evidence="1" type="ORF">Eldridge_0199</name>
</gene>
<dbReference type="KEGG" id="vg:28801858"/>
<keyword evidence="2" id="KW-1185">Reference proteome</keyword>
<evidence type="ECO:0000313" key="1">
    <source>
        <dbReference type="EMBL" id="AMB18779.1"/>
    </source>
</evidence>
<dbReference type="Proteomes" id="UP000204502">
    <property type="component" value="Segment"/>
</dbReference>
<accession>A0A0Y0AIT4</accession>
<sequence length="94" mass="10825">MDTNLTLTKLKGSLDHNYVQQVADYLILAVKRGDSHEKVILDKPFEEKIENICKDHNEDCTLIGSPHVKILSAQYTTRRHLDETLQQIHNSLQN</sequence>
<evidence type="ECO:0000313" key="2">
    <source>
        <dbReference type="Proteomes" id="UP000204502"/>
    </source>
</evidence>
<dbReference type="RefSeq" id="YP_009274903.1">
    <property type="nucleotide sequence ID" value="NC_030920.1"/>
</dbReference>
<name>A0A0Y0AIT4_9CAUD</name>
<proteinExistence type="predicted"/>
<dbReference type="OrthoDB" id="34797at10239"/>
<reference evidence="1 2" key="1">
    <citation type="journal article" date="2016" name="Genome Announc.">
        <title>Complete Genome Sequence of Bacillus megaterium Bacteriophage Eldridge.</title>
        <authorList>
            <person name="Reveille A.M."/>
            <person name="Eldridge K.A."/>
            <person name="Temple L.M."/>
        </authorList>
    </citation>
    <scope>NUCLEOTIDE SEQUENCE [LARGE SCALE GENOMIC DNA]</scope>
</reference>
<protein>
    <submittedName>
        <fullName evidence="1">Uncharacterized protein</fullName>
    </submittedName>
</protein>